<dbReference type="EMBL" id="FQVG01000033">
    <property type="protein sequence ID" value="SHF08687.1"/>
    <property type="molecule type" value="Genomic_DNA"/>
</dbReference>
<dbReference type="PROSITE" id="PS50893">
    <property type="entry name" value="ABC_TRANSPORTER_2"/>
    <property type="match status" value="1"/>
</dbReference>
<dbReference type="Proteomes" id="UP000184423">
    <property type="component" value="Unassembled WGS sequence"/>
</dbReference>
<keyword evidence="7" id="KW-1185">Reference proteome</keyword>
<evidence type="ECO:0000256" key="1">
    <source>
        <dbReference type="ARBA" id="ARBA00005417"/>
    </source>
</evidence>
<accession>A0A1M4YSX8</accession>
<reference evidence="7" key="1">
    <citation type="submission" date="2016-11" db="EMBL/GenBank/DDBJ databases">
        <authorList>
            <person name="Varghese N."/>
            <person name="Submissions S."/>
        </authorList>
    </citation>
    <scope>NUCLEOTIDE SEQUENCE [LARGE SCALE GENOMIC DNA]</scope>
    <source>
        <strain evidence="7">DSM 10124</strain>
    </source>
</reference>
<proteinExistence type="inferred from homology"/>
<dbReference type="GO" id="GO:0016887">
    <property type="term" value="F:ATP hydrolysis activity"/>
    <property type="evidence" value="ECO:0007669"/>
    <property type="project" value="InterPro"/>
</dbReference>
<name>A0A1M4YSX8_9CLOT</name>
<dbReference type="Pfam" id="PF00005">
    <property type="entry name" value="ABC_tran"/>
    <property type="match status" value="1"/>
</dbReference>
<dbReference type="InterPro" id="IPR003439">
    <property type="entry name" value="ABC_transporter-like_ATP-bd"/>
</dbReference>
<dbReference type="RefSeq" id="WP_027308103.1">
    <property type="nucleotide sequence ID" value="NZ_FQVG01000033.1"/>
</dbReference>
<sequence length="294" mass="33793">MNSLEVKSVTKIIKNKKILNNISLEANDGQVVGLIGPNGSGKSTLFKVITNIYNPTIGKVFVDNIDLQKEYEKISSEIGFLIEEPSLYENLTGKENLMLISKLYNKFDSNIFEEVCNELEINKFLNVRFNKCSMGMKQKIGIAAAIIHNPKYIILDEPTNSLDAESIIKFKRLIKTLATRGKTIILSSHILSDVEEICDKIYILQNGEIIDCINNQENKHCIQYLIYTEKFNLRIDQIPIIEKDGQKVLIVKEEQLNDILNMLSRNNIRIFKIQEKRNTLQEKFIERIGYNECD</sequence>
<evidence type="ECO:0000256" key="4">
    <source>
        <dbReference type="ARBA" id="ARBA00022840"/>
    </source>
</evidence>
<dbReference type="AlphaFoldDB" id="A0A1M4YSX8"/>
<dbReference type="CDD" id="cd03230">
    <property type="entry name" value="ABC_DR_subfamily_A"/>
    <property type="match status" value="1"/>
</dbReference>
<dbReference type="PANTHER" id="PTHR42711:SF5">
    <property type="entry name" value="ABC TRANSPORTER ATP-BINDING PROTEIN NATA"/>
    <property type="match status" value="1"/>
</dbReference>
<evidence type="ECO:0000313" key="6">
    <source>
        <dbReference type="EMBL" id="SHF08687.1"/>
    </source>
</evidence>
<dbReference type="InterPro" id="IPR027417">
    <property type="entry name" value="P-loop_NTPase"/>
</dbReference>
<evidence type="ECO:0000256" key="2">
    <source>
        <dbReference type="ARBA" id="ARBA00022448"/>
    </source>
</evidence>
<protein>
    <submittedName>
        <fullName evidence="6">ABC-2 type transport system ATP-binding protein</fullName>
    </submittedName>
</protein>
<dbReference type="SUPFAM" id="SSF52540">
    <property type="entry name" value="P-loop containing nucleoside triphosphate hydrolases"/>
    <property type="match status" value="1"/>
</dbReference>
<gene>
    <name evidence="6" type="ORF">SAMN02746091_01741</name>
</gene>
<keyword evidence="3" id="KW-0547">Nucleotide-binding</keyword>
<keyword evidence="2" id="KW-0813">Transport</keyword>
<feature type="domain" description="ABC transporter" evidence="5">
    <location>
        <begin position="4"/>
        <end position="231"/>
    </location>
</feature>
<organism evidence="6 7">
    <name type="scientific">Caloramator proteoclasticus DSM 10124</name>
    <dbReference type="NCBI Taxonomy" id="1121262"/>
    <lineage>
        <taxon>Bacteria</taxon>
        <taxon>Bacillati</taxon>
        <taxon>Bacillota</taxon>
        <taxon>Clostridia</taxon>
        <taxon>Eubacteriales</taxon>
        <taxon>Clostridiaceae</taxon>
        <taxon>Caloramator</taxon>
    </lineage>
</organism>
<dbReference type="PANTHER" id="PTHR42711">
    <property type="entry name" value="ABC TRANSPORTER ATP-BINDING PROTEIN"/>
    <property type="match status" value="1"/>
</dbReference>
<dbReference type="SMART" id="SM00382">
    <property type="entry name" value="AAA"/>
    <property type="match status" value="1"/>
</dbReference>
<keyword evidence="4 6" id="KW-0067">ATP-binding</keyword>
<evidence type="ECO:0000256" key="3">
    <source>
        <dbReference type="ARBA" id="ARBA00022741"/>
    </source>
</evidence>
<dbReference type="Gene3D" id="3.40.50.300">
    <property type="entry name" value="P-loop containing nucleotide triphosphate hydrolases"/>
    <property type="match status" value="1"/>
</dbReference>
<comment type="similarity">
    <text evidence="1">Belongs to the ABC transporter superfamily.</text>
</comment>
<evidence type="ECO:0000313" key="7">
    <source>
        <dbReference type="Proteomes" id="UP000184423"/>
    </source>
</evidence>
<dbReference type="InterPro" id="IPR003593">
    <property type="entry name" value="AAA+_ATPase"/>
</dbReference>
<dbReference type="InterPro" id="IPR050763">
    <property type="entry name" value="ABC_transporter_ATP-binding"/>
</dbReference>
<evidence type="ECO:0000259" key="5">
    <source>
        <dbReference type="PROSITE" id="PS50893"/>
    </source>
</evidence>
<dbReference type="GO" id="GO:0005524">
    <property type="term" value="F:ATP binding"/>
    <property type="evidence" value="ECO:0007669"/>
    <property type="project" value="UniProtKB-KW"/>
</dbReference>